<comment type="caution">
    <text evidence="14">The sequence shown here is derived from an EMBL/GenBank/DDBJ whole genome shotgun (WGS) entry which is preliminary data.</text>
</comment>
<dbReference type="CDD" id="cd16121">
    <property type="entry name" value="FERM_F1_SNX17"/>
    <property type="match status" value="1"/>
</dbReference>
<organism evidence="14 15">
    <name type="scientific">Pinctada imbricata</name>
    <name type="common">Atlantic pearl-oyster</name>
    <name type="synonym">Pinctada martensii</name>
    <dbReference type="NCBI Taxonomy" id="66713"/>
    <lineage>
        <taxon>Eukaryota</taxon>
        <taxon>Metazoa</taxon>
        <taxon>Spiralia</taxon>
        <taxon>Lophotrochozoa</taxon>
        <taxon>Mollusca</taxon>
        <taxon>Bivalvia</taxon>
        <taxon>Autobranchia</taxon>
        <taxon>Pteriomorphia</taxon>
        <taxon>Pterioida</taxon>
        <taxon>Pterioidea</taxon>
        <taxon>Pteriidae</taxon>
        <taxon>Pinctada</taxon>
    </lineage>
</organism>
<dbReference type="Pfam" id="PF18116">
    <property type="entry name" value="SNX17_FERM_C"/>
    <property type="match status" value="2"/>
</dbReference>
<evidence type="ECO:0000313" key="15">
    <source>
        <dbReference type="Proteomes" id="UP001186944"/>
    </source>
</evidence>
<evidence type="ECO:0000256" key="3">
    <source>
        <dbReference type="ARBA" id="ARBA00010883"/>
    </source>
</evidence>
<dbReference type="Gene3D" id="1.20.80.60">
    <property type="match status" value="1"/>
</dbReference>
<dbReference type="InterPro" id="IPR048767">
    <property type="entry name" value="SNX17-31_FERM_F2"/>
</dbReference>
<accession>A0AA89BU97</accession>
<evidence type="ECO:0000256" key="5">
    <source>
        <dbReference type="ARBA" id="ARBA00022448"/>
    </source>
</evidence>
<feature type="compositionally biased region" description="Basic and acidic residues" evidence="11">
    <location>
        <begin position="421"/>
        <end position="432"/>
    </location>
</feature>
<dbReference type="InterPro" id="IPR028666">
    <property type="entry name" value="SNX17_FERM_N"/>
</dbReference>
<feature type="compositionally biased region" description="Polar residues" evidence="11">
    <location>
        <begin position="405"/>
        <end position="417"/>
    </location>
</feature>
<feature type="domain" description="PX" evidence="12">
    <location>
        <begin position="1"/>
        <end position="124"/>
    </location>
</feature>
<comment type="similarity">
    <text evidence="3">Belongs to the sorting nexin family.</text>
</comment>
<evidence type="ECO:0000256" key="7">
    <source>
        <dbReference type="ARBA" id="ARBA00022927"/>
    </source>
</evidence>
<proteinExistence type="inferred from homology"/>
<dbReference type="PANTHER" id="PTHR12431:SF14">
    <property type="entry name" value="LD15323P"/>
    <property type="match status" value="1"/>
</dbReference>
<dbReference type="GO" id="GO:0032456">
    <property type="term" value="P:endocytic recycling"/>
    <property type="evidence" value="ECO:0007669"/>
    <property type="project" value="TreeGrafter"/>
</dbReference>
<dbReference type="PANTHER" id="PTHR12431">
    <property type="entry name" value="SORTING NEXIN 17 AND 27"/>
    <property type="match status" value="1"/>
</dbReference>
<evidence type="ECO:0000259" key="12">
    <source>
        <dbReference type="PROSITE" id="PS50195"/>
    </source>
</evidence>
<keyword evidence="5" id="KW-0813">Transport</keyword>
<feature type="domain" description="Ras-associating" evidence="13">
    <location>
        <begin position="130"/>
        <end position="222"/>
    </location>
</feature>
<keyword evidence="6" id="KW-0967">Endosome</keyword>
<keyword evidence="7" id="KW-0653">Protein transport</keyword>
<dbReference type="PROSITE" id="PS50200">
    <property type="entry name" value="RA"/>
    <property type="match status" value="1"/>
</dbReference>
<dbReference type="GO" id="GO:0030659">
    <property type="term" value="C:cytoplasmic vesicle membrane"/>
    <property type="evidence" value="ECO:0007669"/>
    <property type="project" value="UniProtKB-SubCell"/>
</dbReference>
<dbReference type="InterPro" id="IPR040842">
    <property type="entry name" value="SNX17/31_FERM"/>
</dbReference>
<evidence type="ECO:0000256" key="6">
    <source>
        <dbReference type="ARBA" id="ARBA00022753"/>
    </source>
</evidence>
<evidence type="ECO:0000256" key="10">
    <source>
        <dbReference type="ARBA" id="ARBA00045612"/>
    </source>
</evidence>
<dbReference type="Gene3D" id="2.30.29.30">
    <property type="entry name" value="Pleckstrin-homology domain (PH domain)/Phosphotyrosine-binding domain (PTB)"/>
    <property type="match status" value="2"/>
</dbReference>
<dbReference type="Pfam" id="PF21271">
    <property type="entry name" value="SNX17-31_F2_FERM"/>
    <property type="match status" value="1"/>
</dbReference>
<evidence type="ECO:0000256" key="11">
    <source>
        <dbReference type="SAM" id="MobiDB-lite"/>
    </source>
</evidence>
<evidence type="ECO:0000256" key="2">
    <source>
        <dbReference type="ARBA" id="ARBA00004412"/>
    </source>
</evidence>
<evidence type="ECO:0000256" key="1">
    <source>
        <dbReference type="ARBA" id="ARBA00004180"/>
    </source>
</evidence>
<evidence type="ECO:0000259" key="13">
    <source>
        <dbReference type="PROSITE" id="PS50200"/>
    </source>
</evidence>
<comment type="subcellular location">
    <subcellularLocation>
        <location evidence="1">Cytoplasmic vesicle membrane</location>
        <topology evidence="1">Peripheral membrane protein</topology>
        <orientation evidence="1">Cytoplasmic side</orientation>
    </subcellularLocation>
    <subcellularLocation>
        <location evidence="2">Early endosome</location>
    </subcellularLocation>
</comment>
<dbReference type="GO" id="GO:0006886">
    <property type="term" value="P:intracellular protein transport"/>
    <property type="evidence" value="ECO:0007669"/>
    <property type="project" value="TreeGrafter"/>
</dbReference>
<sequence>MRTVGRSDRKSMGPGRFLCVRDAGRRGRLIPDFHENSFNIHINGVFHCTIRYSHLFTFYETLKREFGAGNLPPFPPKKFLPLSPIKVEERRQHLERFIQIVSQDPQISNSDVFNGFFLNAQQETQKEKAEAVSLDVFLMNGHKITVKIMSTDQTDDVLESVASQIELPDEFVYYFGLFLVQKEEEGDNSLVRKLQEFESPFISLKYANKQGVHRIVLRKSFWDSSYEDDLLDNKVAMNLLYIQAVSDIERLWTLGTKEQIKHLATLQQRGSKREYLRLARTMKYYGYIQFKPCYTDYPNHGCRVLVAAGHRELNFRIQTDSVPEDEEIIMDKDRKRKLELSFEYLMAKDTLQWISLTTDQAILISMCLQSMVDELIMKKQGKKMKKPQDRPKGGSAPAVKRDNSYGFSLNKQFTIPSPDQDEPKGKNDKNDKSVISNNAFDTIGDDDL</sequence>
<dbReference type="InterPro" id="IPR000159">
    <property type="entry name" value="RA_dom"/>
</dbReference>
<evidence type="ECO:0000256" key="8">
    <source>
        <dbReference type="ARBA" id="ARBA00023121"/>
    </source>
</evidence>
<dbReference type="InterPro" id="IPR036871">
    <property type="entry name" value="PX_dom_sf"/>
</dbReference>
<dbReference type="FunFam" id="3.30.1520.10:FF:000008">
    <property type="entry name" value="Sorting nexin-17 isoform1"/>
    <property type="match status" value="1"/>
</dbReference>
<keyword evidence="8" id="KW-0446">Lipid-binding</keyword>
<dbReference type="SMART" id="SM00312">
    <property type="entry name" value="PX"/>
    <property type="match status" value="1"/>
</dbReference>
<feature type="region of interest" description="Disordered" evidence="11">
    <location>
        <begin position="380"/>
        <end position="448"/>
    </location>
</feature>
<evidence type="ECO:0000256" key="9">
    <source>
        <dbReference type="ARBA" id="ARBA00023136"/>
    </source>
</evidence>
<dbReference type="GO" id="GO:0007165">
    <property type="term" value="P:signal transduction"/>
    <property type="evidence" value="ECO:0007669"/>
    <property type="project" value="InterPro"/>
</dbReference>
<dbReference type="GO" id="GO:0005769">
    <property type="term" value="C:early endosome"/>
    <property type="evidence" value="ECO:0007669"/>
    <property type="project" value="UniProtKB-SubCell"/>
</dbReference>
<dbReference type="Gene3D" id="3.10.20.90">
    <property type="entry name" value="Phosphatidylinositol 3-kinase Catalytic Subunit, Chain A, domain 1"/>
    <property type="match status" value="1"/>
</dbReference>
<name>A0AA89BU97_PINIB</name>
<gene>
    <name evidence="14" type="ORF">FSP39_008626</name>
</gene>
<dbReference type="Proteomes" id="UP001186944">
    <property type="component" value="Unassembled WGS sequence"/>
</dbReference>
<protein>
    <recommendedName>
        <fullName evidence="4">Sorting nexin-17</fullName>
    </recommendedName>
</protein>
<dbReference type="InterPro" id="IPR001683">
    <property type="entry name" value="PX_dom"/>
</dbReference>
<comment type="function">
    <text evidence="10">Critical regulator of endosomal recycling of numerous surface proteins, including integrins, signaling receptor and channels. Binds to NPxY sequences in the cytoplasmic tails of target cargos. Associates with retriever and CCC complexes to prevent lysosomal degradation and promote cell surface recycling of numerous cargos such as integrins ITGB1, ITGB5 and their associated alpha subunits. Also required for maintenance of normal cell surface levels of APP and LRP1. Interacts with membranes containing phosphatidylinositol 3-phosphate (PtdIns(3P)).</text>
</comment>
<dbReference type="AlphaFoldDB" id="A0AA89BU97"/>
<dbReference type="Gene3D" id="3.30.1520.10">
    <property type="entry name" value="Phox-like domain"/>
    <property type="match status" value="1"/>
</dbReference>
<dbReference type="InterPro" id="IPR011993">
    <property type="entry name" value="PH-like_dom_sf"/>
</dbReference>
<dbReference type="SUPFAM" id="SSF64268">
    <property type="entry name" value="PX domain"/>
    <property type="match status" value="1"/>
</dbReference>
<keyword evidence="15" id="KW-1185">Reference proteome</keyword>
<evidence type="ECO:0000256" key="4">
    <source>
        <dbReference type="ARBA" id="ARBA00015282"/>
    </source>
</evidence>
<dbReference type="Pfam" id="PF00787">
    <property type="entry name" value="PX"/>
    <property type="match status" value="1"/>
</dbReference>
<dbReference type="PROSITE" id="PS50195">
    <property type="entry name" value="PX"/>
    <property type="match status" value="1"/>
</dbReference>
<dbReference type="Pfam" id="PF21273">
    <property type="entry name" value="SNX17-27-31_F1_FERM"/>
    <property type="match status" value="1"/>
</dbReference>
<evidence type="ECO:0000313" key="14">
    <source>
        <dbReference type="EMBL" id="KAK3087630.1"/>
    </source>
</evidence>
<keyword evidence="9" id="KW-0472">Membrane</keyword>
<dbReference type="GO" id="GO:0035091">
    <property type="term" value="F:phosphatidylinositol binding"/>
    <property type="evidence" value="ECO:0007669"/>
    <property type="project" value="InterPro"/>
</dbReference>
<dbReference type="EMBL" id="VSWD01000011">
    <property type="protein sequence ID" value="KAK3087630.1"/>
    <property type="molecule type" value="Genomic_DNA"/>
</dbReference>
<dbReference type="FunFam" id="1.20.80.60:FF:000001">
    <property type="entry name" value="Sorting nexin-17 isoform1"/>
    <property type="match status" value="1"/>
</dbReference>
<reference evidence="14" key="1">
    <citation type="submission" date="2019-08" db="EMBL/GenBank/DDBJ databases">
        <title>The improved chromosome-level genome for the pearl oyster Pinctada fucata martensii using PacBio sequencing and Hi-C.</title>
        <authorList>
            <person name="Zheng Z."/>
        </authorList>
    </citation>
    <scope>NUCLEOTIDE SEQUENCE</scope>
    <source>
        <strain evidence="14">ZZ-2019</strain>
        <tissue evidence="14">Adductor muscle</tissue>
    </source>
</reference>
<dbReference type="InterPro" id="IPR048763">
    <property type="entry name" value="SNX17-31_FERM_F1"/>
</dbReference>